<dbReference type="GO" id="GO:0005737">
    <property type="term" value="C:cytoplasm"/>
    <property type="evidence" value="ECO:0007669"/>
    <property type="project" value="UniProtKB-ARBA"/>
</dbReference>
<dbReference type="Gene3D" id="1.20.1280.50">
    <property type="match status" value="1"/>
</dbReference>
<feature type="region of interest" description="Disordered" evidence="1">
    <location>
        <begin position="1"/>
        <end position="38"/>
    </location>
</feature>
<dbReference type="InterPro" id="IPR032675">
    <property type="entry name" value="LRR_dom_sf"/>
</dbReference>
<dbReference type="InterPro" id="IPR036047">
    <property type="entry name" value="F-box-like_dom_sf"/>
</dbReference>
<feature type="compositionally biased region" description="Low complexity" evidence="1">
    <location>
        <begin position="26"/>
        <end position="38"/>
    </location>
</feature>
<dbReference type="InterPro" id="IPR001810">
    <property type="entry name" value="F-box_dom"/>
</dbReference>
<proteinExistence type="predicted"/>
<dbReference type="CDD" id="cd22159">
    <property type="entry name" value="F-box_AtTIR1-like"/>
    <property type="match status" value="1"/>
</dbReference>
<evidence type="ECO:0000259" key="2">
    <source>
        <dbReference type="PROSITE" id="PS50181"/>
    </source>
</evidence>
<dbReference type="FunFam" id="3.80.10.10:FF:000449">
    <property type="entry name" value="F-box protein SKIP2"/>
    <property type="match status" value="1"/>
</dbReference>
<feature type="domain" description="F-box" evidence="2">
    <location>
        <begin position="56"/>
        <end position="102"/>
    </location>
</feature>
<dbReference type="AlphaFoldDB" id="A0AAN8Z1L8"/>
<dbReference type="SMART" id="SM00367">
    <property type="entry name" value="LRR_CC"/>
    <property type="match status" value="6"/>
</dbReference>
<dbReference type="InterPro" id="IPR055411">
    <property type="entry name" value="LRR_FXL15/At3g58940/PEG3-like"/>
</dbReference>
<comment type="caution">
    <text evidence="3">The sequence shown here is derived from an EMBL/GenBank/DDBJ whole genome shotgun (WGS) entry which is preliminary data.</text>
</comment>
<gene>
    <name evidence="3" type="ORF">RJ641_011388</name>
</gene>
<sequence>MGQSPSSPTDPPCLSRRDSLKPYRLSNSKSTSSISLVSQQPNYEPDFQNRVSVSEVDYISDLPDECLACIFQSLSSVDRKECSLVCRRWLIVEGQSRHRLSLNANADLLPHIPAIFSRFDSVTKLALRCDRRKISLNDDALILISFRCKNLTRLKLRGCRELTDVGLALFSKNCKGLKKLSLGSCTFGSKGINAILSNCSVLEELSVKRLRGTTDGAAVEPVNPGAAALTLRMICLKELYNGQCFGPLIIAAKKLRTLKLIRCLGDWDRVLEMVDSDSENSLVEVHLERVQVSDVGLKAISSCKELEILHLVKTPECSNLGLTSVASRCKLLRKLHIDGWRTNRISDESLIAIAKQCSNLQELVLIGVNSTVLSLEAIGCNCPKLERLALCGSDTIGDAEISCIAANCTALKKLCIKGCPVSDYGMEALARGCPNLVKVKIKKCTGVTSEMADWLRTQRGSLAVNFDSCENEVIDASMSDGGGQDDVQEIPPLEQLEAGGDAPASSNSRRPFFRGKFGLFAGRNLVACTFRRWSHGKGSSTSS</sequence>
<dbReference type="SUPFAM" id="SSF81383">
    <property type="entry name" value="F-box domain"/>
    <property type="match status" value="1"/>
</dbReference>
<dbReference type="SUPFAM" id="SSF52047">
    <property type="entry name" value="RNI-like"/>
    <property type="match status" value="1"/>
</dbReference>
<dbReference type="GO" id="GO:0019005">
    <property type="term" value="C:SCF ubiquitin ligase complex"/>
    <property type="evidence" value="ECO:0007669"/>
    <property type="project" value="TreeGrafter"/>
</dbReference>
<dbReference type="Pfam" id="PF24758">
    <property type="entry name" value="LRR_At5g56370"/>
    <property type="match status" value="1"/>
</dbReference>
<dbReference type="Proteomes" id="UP001370490">
    <property type="component" value="Unassembled WGS sequence"/>
</dbReference>
<organism evidence="3 4">
    <name type="scientific">Dillenia turbinata</name>
    <dbReference type="NCBI Taxonomy" id="194707"/>
    <lineage>
        <taxon>Eukaryota</taxon>
        <taxon>Viridiplantae</taxon>
        <taxon>Streptophyta</taxon>
        <taxon>Embryophyta</taxon>
        <taxon>Tracheophyta</taxon>
        <taxon>Spermatophyta</taxon>
        <taxon>Magnoliopsida</taxon>
        <taxon>eudicotyledons</taxon>
        <taxon>Gunneridae</taxon>
        <taxon>Pentapetalae</taxon>
        <taxon>Dilleniales</taxon>
        <taxon>Dilleniaceae</taxon>
        <taxon>Dillenia</taxon>
    </lineage>
</organism>
<name>A0AAN8Z1L8_9MAGN</name>
<dbReference type="PANTHER" id="PTHR13318:SF92">
    <property type="entry name" value="F-BOX_LRR-REPEAT PROTEIN 8-RELATED"/>
    <property type="match status" value="1"/>
</dbReference>
<accession>A0AAN8Z1L8</accession>
<dbReference type="PANTHER" id="PTHR13318">
    <property type="entry name" value="PARTNER OF PAIRED, ISOFORM B-RELATED"/>
    <property type="match status" value="1"/>
</dbReference>
<dbReference type="PROSITE" id="PS50181">
    <property type="entry name" value="FBOX"/>
    <property type="match status" value="1"/>
</dbReference>
<reference evidence="3 4" key="1">
    <citation type="submission" date="2023-12" db="EMBL/GenBank/DDBJ databases">
        <title>A high-quality genome assembly for Dillenia turbinata (Dilleniales).</title>
        <authorList>
            <person name="Chanderbali A."/>
        </authorList>
    </citation>
    <scope>NUCLEOTIDE SEQUENCE [LARGE SCALE GENOMIC DNA]</scope>
    <source>
        <strain evidence="3">LSX21</strain>
        <tissue evidence="3">Leaf</tissue>
    </source>
</reference>
<evidence type="ECO:0000313" key="3">
    <source>
        <dbReference type="EMBL" id="KAK6923084.1"/>
    </source>
</evidence>
<keyword evidence="4" id="KW-1185">Reference proteome</keyword>
<dbReference type="Pfam" id="PF00646">
    <property type="entry name" value="F-box"/>
    <property type="match status" value="1"/>
</dbReference>
<dbReference type="EMBL" id="JBAMMX010000018">
    <property type="protein sequence ID" value="KAK6923084.1"/>
    <property type="molecule type" value="Genomic_DNA"/>
</dbReference>
<dbReference type="FunFam" id="1.20.1280.50:FF:000005">
    <property type="entry name" value="F-box/LRR-repeat protein 3 isoform X1"/>
    <property type="match status" value="1"/>
</dbReference>
<dbReference type="Gene3D" id="3.80.10.10">
    <property type="entry name" value="Ribonuclease Inhibitor"/>
    <property type="match status" value="1"/>
</dbReference>
<evidence type="ECO:0000313" key="4">
    <source>
        <dbReference type="Proteomes" id="UP001370490"/>
    </source>
</evidence>
<dbReference type="InterPro" id="IPR006553">
    <property type="entry name" value="Leu-rich_rpt_Cys-con_subtyp"/>
</dbReference>
<evidence type="ECO:0000256" key="1">
    <source>
        <dbReference type="SAM" id="MobiDB-lite"/>
    </source>
</evidence>
<dbReference type="GO" id="GO:0031146">
    <property type="term" value="P:SCF-dependent proteasomal ubiquitin-dependent protein catabolic process"/>
    <property type="evidence" value="ECO:0007669"/>
    <property type="project" value="TreeGrafter"/>
</dbReference>
<protein>
    <submittedName>
        <fullName evidence="3">F-box domain</fullName>
    </submittedName>
</protein>